<evidence type="ECO:0000256" key="8">
    <source>
        <dbReference type="ARBA" id="ARBA00022918"/>
    </source>
</evidence>
<keyword evidence="9" id="KW-0511">Multifunctional enzyme</keyword>
<dbReference type="InterPro" id="IPR043502">
    <property type="entry name" value="DNA/RNA_pol_sf"/>
</dbReference>
<keyword evidence="8" id="KW-0695">RNA-directed DNA polymerase</keyword>
<dbReference type="PROSITE" id="PS50878">
    <property type="entry name" value="RT_POL"/>
    <property type="match status" value="1"/>
</dbReference>
<evidence type="ECO:0000256" key="7">
    <source>
        <dbReference type="ARBA" id="ARBA00022801"/>
    </source>
</evidence>
<dbReference type="PROSITE" id="PS50994">
    <property type="entry name" value="INTEGRASE"/>
    <property type="match status" value="1"/>
</dbReference>
<dbReference type="FunFam" id="3.10.10.10:FF:000007">
    <property type="entry name" value="Retrovirus-related Pol polyprotein from transposon 17.6-like Protein"/>
    <property type="match status" value="1"/>
</dbReference>
<dbReference type="InterPro" id="IPR041577">
    <property type="entry name" value="RT_RNaseH_2"/>
</dbReference>
<keyword evidence="2" id="KW-0645">Protease</keyword>
<dbReference type="InterPro" id="IPR000477">
    <property type="entry name" value="RT_dom"/>
</dbReference>
<comment type="caution">
    <text evidence="12">The sequence shown here is derived from an EMBL/GenBank/DDBJ whole genome shotgun (WGS) entry which is preliminary data.</text>
</comment>
<dbReference type="PANTHER" id="PTHR37984">
    <property type="entry name" value="PROTEIN CBG26694"/>
    <property type="match status" value="1"/>
</dbReference>
<keyword evidence="3" id="KW-0808">Transferase</keyword>
<sequence>MILGWDFFHATDAVIDCGKEELQLAEILPDNITSGKSDFSLFAEADYLIEANSAKQICTLNPDIEDIDEALIIGDKVLVCERELSIPASIVNVLNGCCKLWVTNFSQQNQLIPKGINIACLTTVENDAICSLKGEDREDSKEHKTRSRITREKLKGVLGAELTSFEKEELLHLLEEFGDIFDINKKSRKSRCNAVKQRIETSDNAPIKQRPYRTSATERRAIENEVQWMLKEDVIQPSDSPWSSPVVLVKKKNGEWRFCVDYRRLNKIAKKDVYSLPRIDDSLDCLAGAKIFSMMDLKSGYWQIEVDDKDREKTAFVTSDGLYEFKVMPFGLCNAPATFVWMMDTVLRGLKWNICLCYLDDIIVYAPNFQEHKLRLRKVLKCIQEAGLMLNSNKCSFGKKKLTILGHLVDEHGIYPDPQKTAAVTKFPVPENVSNVRSFLGLCSYYRRFIKNFANIAKPLHDLLKKNAKFSWGTPQKEYFLTLKKLLTSGPVLGHFLSNAETKIHSDASGYGIGAVLIQVQDGKERPFAYASRSLTAAEKNYSTTEKECLAVVHFEEIILKHGAPREIISDRGRSFLSNLVKDINQLCQTSHLLTTAYHPQTNGLTERFNKTLADMLSMYVDVEQRNWDTILPFVAFAYNSAKQDTTGFSPFFLIHGRDIETPLDVILPHDTENHADNYVQQLITRAEEARQLAKRHILNAQAVDKRQYDERHRPVNYNVGDLVWVFTPVRKVGLSEKLLRRCFGPYRITRRLSDVTYEVQIIEVNSRQQSKKDIVHVLRLKPYCDPQKQLDDAGVHRIPKRPVTRSQARLQRDADSS</sequence>
<dbReference type="InterPro" id="IPR012337">
    <property type="entry name" value="RNaseH-like_sf"/>
</dbReference>
<dbReference type="Pfam" id="PF22938">
    <property type="entry name" value="Integrase_p58_C"/>
    <property type="match status" value="1"/>
</dbReference>
<evidence type="ECO:0000256" key="1">
    <source>
        <dbReference type="ARBA" id="ARBA00012493"/>
    </source>
</evidence>
<dbReference type="GO" id="GO:0003964">
    <property type="term" value="F:RNA-directed DNA polymerase activity"/>
    <property type="evidence" value="ECO:0007669"/>
    <property type="project" value="UniProtKB-KW"/>
</dbReference>
<evidence type="ECO:0000256" key="3">
    <source>
        <dbReference type="ARBA" id="ARBA00022679"/>
    </source>
</evidence>
<gene>
    <name evidence="12" type="primary">POL_724</name>
    <name evidence="12" type="ORF">AVEN_124899_1</name>
</gene>
<evidence type="ECO:0000256" key="2">
    <source>
        <dbReference type="ARBA" id="ARBA00022670"/>
    </source>
</evidence>
<dbReference type="OrthoDB" id="6418967at2759"/>
<dbReference type="GO" id="GO:0008233">
    <property type="term" value="F:peptidase activity"/>
    <property type="evidence" value="ECO:0007669"/>
    <property type="project" value="UniProtKB-KW"/>
</dbReference>
<keyword evidence="6" id="KW-0255">Endonuclease</keyword>
<dbReference type="Gene3D" id="3.30.420.10">
    <property type="entry name" value="Ribonuclease H-like superfamily/Ribonuclease H"/>
    <property type="match status" value="1"/>
</dbReference>
<feature type="domain" description="Integrase catalytic" evidence="11">
    <location>
        <begin position="487"/>
        <end position="659"/>
    </location>
</feature>
<dbReference type="InterPro" id="IPR043128">
    <property type="entry name" value="Rev_trsase/Diguanyl_cyclase"/>
</dbReference>
<evidence type="ECO:0000256" key="4">
    <source>
        <dbReference type="ARBA" id="ARBA00022695"/>
    </source>
</evidence>
<dbReference type="AlphaFoldDB" id="A0A4Y2FWW9"/>
<dbReference type="InterPro" id="IPR054465">
    <property type="entry name" value="Integrase_p58-like_C"/>
</dbReference>
<evidence type="ECO:0000313" key="12">
    <source>
        <dbReference type="EMBL" id="GBM46022.1"/>
    </source>
</evidence>
<dbReference type="GO" id="GO:0015074">
    <property type="term" value="P:DNA integration"/>
    <property type="evidence" value="ECO:0007669"/>
    <property type="project" value="InterPro"/>
</dbReference>
<reference evidence="12 13" key="1">
    <citation type="journal article" date="2019" name="Sci. Rep.">
        <title>Orb-weaving spider Araneus ventricosus genome elucidates the spidroin gene catalogue.</title>
        <authorList>
            <person name="Kono N."/>
            <person name="Nakamura H."/>
            <person name="Ohtoshi R."/>
            <person name="Moran D.A.P."/>
            <person name="Shinohara A."/>
            <person name="Yoshida Y."/>
            <person name="Fujiwara M."/>
            <person name="Mori M."/>
            <person name="Tomita M."/>
            <person name="Arakawa K."/>
        </authorList>
    </citation>
    <scope>NUCLEOTIDE SEQUENCE [LARGE SCALE GENOMIC DNA]</scope>
</reference>
<keyword evidence="5" id="KW-0540">Nuclease</keyword>
<dbReference type="SUPFAM" id="SSF56672">
    <property type="entry name" value="DNA/RNA polymerases"/>
    <property type="match status" value="1"/>
</dbReference>
<dbReference type="InterPro" id="IPR050951">
    <property type="entry name" value="Retrovirus_Pol_polyprotein"/>
</dbReference>
<dbReference type="EC" id="2.7.7.49" evidence="1"/>
<dbReference type="GO" id="GO:0006508">
    <property type="term" value="P:proteolysis"/>
    <property type="evidence" value="ECO:0007669"/>
    <property type="project" value="UniProtKB-KW"/>
</dbReference>
<dbReference type="InterPro" id="IPR001584">
    <property type="entry name" value="Integrase_cat-core"/>
</dbReference>
<organism evidence="12 13">
    <name type="scientific">Araneus ventricosus</name>
    <name type="common">Orbweaver spider</name>
    <name type="synonym">Epeira ventricosa</name>
    <dbReference type="NCBI Taxonomy" id="182803"/>
    <lineage>
        <taxon>Eukaryota</taxon>
        <taxon>Metazoa</taxon>
        <taxon>Ecdysozoa</taxon>
        <taxon>Arthropoda</taxon>
        <taxon>Chelicerata</taxon>
        <taxon>Arachnida</taxon>
        <taxon>Araneae</taxon>
        <taxon>Araneomorphae</taxon>
        <taxon>Entelegynae</taxon>
        <taxon>Araneoidea</taxon>
        <taxon>Araneidae</taxon>
        <taxon>Araneus</taxon>
    </lineage>
</organism>
<evidence type="ECO:0000256" key="5">
    <source>
        <dbReference type="ARBA" id="ARBA00022722"/>
    </source>
</evidence>
<keyword evidence="4" id="KW-0548">Nucleotidyltransferase</keyword>
<keyword evidence="13" id="KW-1185">Reference proteome</keyword>
<evidence type="ECO:0000256" key="9">
    <source>
        <dbReference type="ARBA" id="ARBA00023268"/>
    </source>
</evidence>
<dbReference type="GO" id="GO:0004519">
    <property type="term" value="F:endonuclease activity"/>
    <property type="evidence" value="ECO:0007669"/>
    <property type="project" value="UniProtKB-KW"/>
</dbReference>
<evidence type="ECO:0000259" key="10">
    <source>
        <dbReference type="PROSITE" id="PS50878"/>
    </source>
</evidence>
<dbReference type="SUPFAM" id="SSF53098">
    <property type="entry name" value="Ribonuclease H-like"/>
    <property type="match status" value="1"/>
</dbReference>
<dbReference type="Gene3D" id="3.30.70.270">
    <property type="match status" value="2"/>
</dbReference>
<proteinExistence type="predicted"/>
<accession>A0A4Y2FWW9</accession>
<evidence type="ECO:0000259" key="11">
    <source>
        <dbReference type="PROSITE" id="PS50994"/>
    </source>
</evidence>
<dbReference type="CDD" id="cd01647">
    <property type="entry name" value="RT_LTR"/>
    <property type="match status" value="1"/>
</dbReference>
<dbReference type="PANTHER" id="PTHR37984:SF5">
    <property type="entry name" value="PROTEIN NYNRIN-LIKE"/>
    <property type="match status" value="1"/>
</dbReference>
<dbReference type="GO" id="GO:0042575">
    <property type="term" value="C:DNA polymerase complex"/>
    <property type="evidence" value="ECO:0007669"/>
    <property type="project" value="UniProtKB-ARBA"/>
</dbReference>
<protein>
    <recommendedName>
        <fullName evidence="1">RNA-directed DNA polymerase</fullName>
        <ecNumber evidence="1">2.7.7.49</ecNumber>
    </recommendedName>
</protein>
<dbReference type="GO" id="GO:0003676">
    <property type="term" value="F:nucleic acid binding"/>
    <property type="evidence" value="ECO:0007669"/>
    <property type="project" value="InterPro"/>
</dbReference>
<evidence type="ECO:0000256" key="6">
    <source>
        <dbReference type="ARBA" id="ARBA00022759"/>
    </source>
</evidence>
<dbReference type="Proteomes" id="UP000499080">
    <property type="component" value="Unassembled WGS sequence"/>
</dbReference>
<dbReference type="Gene3D" id="3.10.10.10">
    <property type="entry name" value="HIV Type 1 Reverse Transcriptase, subunit A, domain 1"/>
    <property type="match status" value="1"/>
</dbReference>
<dbReference type="FunFam" id="3.10.20.370:FF:000001">
    <property type="entry name" value="Retrovirus-related Pol polyprotein from transposon 17.6-like protein"/>
    <property type="match status" value="1"/>
</dbReference>
<dbReference type="Pfam" id="PF17919">
    <property type="entry name" value="RT_RNaseH_2"/>
    <property type="match status" value="1"/>
</dbReference>
<name>A0A4Y2FWW9_ARAVE</name>
<keyword evidence="7" id="KW-0378">Hydrolase</keyword>
<dbReference type="EMBL" id="BGPR01001120">
    <property type="protein sequence ID" value="GBM46022.1"/>
    <property type="molecule type" value="Genomic_DNA"/>
</dbReference>
<dbReference type="FunFam" id="3.30.70.270:FF:000020">
    <property type="entry name" value="Transposon Tf2-6 polyprotein-like Protein"/>
    <property type="match status" value="1"/>
</dbReference>
<evidence type="ECO:0000313" key="13">
    <source>
        <dbReference type="Proteomes" id="UP000499080"/>
    </source>
</evidence>
<feature type="domain" description="Reverse transcriptase" evidence="10">
    <location>
        <begin position="230"/>
        <end position="409"/>
    </location>
</feature>
<dbReference type="Pfam" id="PF00078">
    <property type="entry name" value="RVT_1"/>
    <property type="match status" value="1"/>
</dbReference>
<dbReference type="FunFam" id="3.10.10.10:FF:000002">
    <property type="entry name" value="Retrovirus-related Pol polyprotein from transposon 17.6-like protein"/>
    <property type="match status" value="1"/>
</dbReference>
<dbReference type="InterPro" id="IPR036397">
    <property type="entry name" value="RNaseH_sf"/>
</dbReference>